<dbReference type="InterPro" id="IPR037185">
    <property type="entry name" value="EmrE-like"/>
</dbReference>
<dbReference type="InterPro" id="IPR050638">
    <property type="entry name" value="AA-Vitamin_Transporters"/>
</dbReference>
<evidence type="ECO:0000313" key="9">
    <source>
        <dbReference type="Proteomes" id="UP000067708"/>
    </source>
</evidence>
<feature type="transmembrane region" description="Helical" evidence="6">
    <location>
        <begin position="73"/>
        <end position="91"/>
    </location>
</feature>
<feature type="transmembrane region" description="Helical" evidence="6">
    <location>
        <begin position="281"/>
        <end position="299"/>
    </location>
</feature>
<evidence type="ECO:0000256" key="1">
    <source>
        <dbReference type="ARBA" id="ARBA00004141"/>
    </source>
</evidence>
<evidence type="ECO:0000313" key="8">
    <source>
        <dbReference type="EMBL" id="AIC46905.1"/>
    </source>
</evidence>
<dbReference type="InterPro" id="IPR000620">
    <property type="entry name" value="EamA_dom"/>
</dbReference>
<keyword evidence="5 6" id="KW-0472">Membrane</keyword>
<evidence type="ECO:0000256" key="4">
    <source>
        <dbReference type="ARBA" id="ARBA00022989"/>
    </source>
</evidence>
<dbReference type="GO" id="GO:0016020">
    <property type="term" value="C:membrane"/>
    <property type="evidence" value="ECO:0007669"/>
    <property type="project" value="UniProtKB-SubCell"/>
</dbReference>
<sequence length="308" mass="32960">MSNTKKSQSWLGQYIALGLIWGASFLFIEMGLLAFPPAGVTFWRCLLGAITLWVFVKAKGLDTKIDGKFKLKILFVALVMNAIPGTLFAFAQEHVSTVIASIINTANPITTLIVMLIAFRDEKPTVRQVTGIFVGLIGALWALGISNGDIGDNDPVGVAAIVLAVFCYGVAIPFSHKYLLGQGRRSEVIATWQVTFASAALLPAYLFANLILGQELIRSALTFEIIASMVVMGAIGSGMAYIWNLQLIDRAGSAIASSASYPTLLVSLFIGWLVLGEPFSWNLPIGAVLVAVGSAITQMKSKTGEQTI</sequence>
<dbReference type="PATRIC" id="fig|529884.3.peg.70"/>
<feature type="transmembrane region" description="Helical" evidence="6">
    <location>
        <begin position="126"/>
        <end position="144"/>
    </location>
</feature>
<evidence type="ECO:0000256" key="6">
    <source>
        <dbReference type="SAM" id="Phobius"/>
    </source>
</evidence>
<feature type="transmembrane region" description="Helical" evidence="6">
    <location>
        <begin position="41"/>
        <end position="61"/>
    </location>
</feature>
<keyword evidence="3 6" id="KW-0812">Transmembrane</keyword>
<feature type="transmembrane region" description="Helical" evidence="6">
    <location>
        <begin position="12"/>
        <end position="35"/>
    </location>
</feature>
<keyword evidence="9" id="KW-1185">Reference proteome</keyword>
<dbReference type="eggNOG" id="COG0697">
    <property type="taxonomic scope" value="Bacteria"/>
</dbReference>
<evidence type="ECO:0000256" key="2">
    <source>
        <dbReference type="ARBA" id="ARBA00007362"/>
    </source>
</evidence>
<dbReference type="HOGENOM" id="CLU_033863_5_2_11"/>
<feature type="transmembrane region" description="Helical" evidence="6">
    <location>
        <begin position="97"/>
        <end position="119"/>
    </location>
</feature>
<dbReference type="PANTHER" id="PTHR32322">
    <property type="entry name" value="INNER MEMBRANE TRANSPORTER"/>
    <property type="match status" value="1"/>
</dbReference>
<feature type="transmembrane region" description="Helical" evidence="6">
    <location>
        <begin position="156"/>
        <end position="176"/>
    </location>
</feature>
<reference evidence="8 9" key="1">
    <citation type="journal article" date="2014" name="Int. J. Syst. Evol. Microbiol.">
        <title>Rhodoluna lacicola gen. nov., sp. nov., a planktonic freshwater bacterium with stream-lined genome.</title>
        <authorList>
            <person name="Hahn M."/>
            <person name="Schmidt J."/>
            <person name="Taipale S.J."/>
            <person name="Doolittle W.F."/>
            <person name="Koll U."/>
        </authorList>
    </citation>
    <scope>NUCLEOTIDE SEQUENCE [LARGE SCALE GENOMIC DNA]</scope>
    <source>
        <strain evidence="8 9">MWH-Ta8</strain>
    </source>
</reference>
<evidence type="ECO:0000259" key="7">
    <source>
        <dbReference type="Pfam" id="PF00892"/>
    </source>
</evidence>
<proteinExistence type="inferred from homology"/>
<dbReference type="Proteomes" id="UP000067708">
    <property type="component" value="Chromosome"/>
</dbReference>
<evidence type="ECO:0000256" key="5">
    <source>
        <dbReference type="ARBA" id="ARBA00023136"/>
    </source>
</evidence>
<dbReference type="EMBL" id="CP007490">
    <property type="protein sequence ID" value="AIC46905.1"/>
    <property type="molecule type" value="Genomic_DNA"/>
</dbReference>
<dbReference type="RefSeq" id="WP_038501575.1">
    <property type="nucleotide sequence ID" value="NZ_CP007490.1"/>
</dbReference>
<protein>
    <submittedName>
        <fullName evidence="8">Permeases of the drug/metabolite transporter (DMT) superfamily</fullName>
    </submittedName>
</protein>
<feature type="transmembrane region" description="Helical" evidence="6">
    <location>
        <begin position="188"/>
        <end position="208"/>
    </location>
</feature>
<feature type="domain" description="EamA" evidence="7">
    <location>
        <begin position="15"/>
        <end position="142"/>
    </location>
</feature>
<dbReference type="AlphaFoldDB" id="A0A060JDR2"/>
<dbReference type="SUPFAM" id="SSF103481">
    <property type="entry name" value="Multidrug resistance efflux transporter EmrE"/>
    <property type="match status" value="2"/>
</dbReference>
<dbReference type="OrthoDB" id="5242975at2"/>
<feature type="transmembrane region" description="Helical" evidence="6">
    <location>
        <begin position="220"/>
        <end position="243"/>
    </location>
</feature>
<dbReference type="KEGG" id="rla:Rhola_00000750"/>
<feature type="domain" description="EamA" evidence="7">
    <location>
        <begin position="157"/>
        <end position="297"/>
    </location>
</feature>
<gene>
    <name evidence="8" type="ORF">Rhola_00000750</name>
</gene>
<evidence type="ECO:0000256" key="3">
    <source>
        <dbReference type="ARBA" id="ARBA00022692"/>
    </source>
</evidence>
<accession>A0A060JDR2</accession>
<dbReference type="PANTHER" id="PTHR32322:SF9">
    <property type="entry name" value="AMINO-ACID METABOLITE EFFLUX PUMP-RELATED"/>
    <property type="match status" value="1"/>
</dbReference>
<keyword evidence="4 6" id="KW-1133">Transmembrane helix</keyword>
<comment type="subcellular location">
    <subcellularLocation>
        <location evidence="1">Membrane</location>
        <topology evidence="1">Multi-pass membrane protein</topology>
    </subcellularLocation>
</comment>
<name>A0A060JDR2_9MICO</name>
<feature type="transmembrane region" description="Helical" evidence="6">
    <location>
        <begin position="255"/>
        <end position="275"/>
    </location>
</feature>
<dbReference type="Pfam" id="PF00892">
    <property type="entry name" value="EamA"/>
    <property type="match status" value="2"/>
</dbReference>
<comment type="similarity">
    <text evidence="2">Belongs to the EamA transporter family.</text>
</comment>
<dbReference type="STRING" id="529884.Rhola_00000750"/>
<organism evidence="8 9">
    <name type="scientific">Rhodoluna lacicola</name>
    <dbReference type="NCBI Taxonomy" id="529884"/>
    <lineage>
        <taxon>Bacteria</taxon>
        <taxon>Bacillati</taxon>
        <taxon>Actinomycetota</taxon>
        <taxon>Actinomycetes</taxon>
        <taxon>Micrococcales</taxon>
        <taxon>Microbacteriaceae</taxon>
        <taxon>Luna cluster</taxon>
        <taxon>Luna-1 subcluster</taxon>
        <taxon>Rhodoluna</taxon>
    </lineage>
</organism>